<keyword evidence="4 8" id="KW-0853">WD repeat</keyword>
<dbReference type="AlphaFoldDB" id="A0AA38J3A6"/>
<evidence type="ECO:0000256" key="1">
    <source>
        <dbReference type="ARBA" id="ARBA00004604"/>
    </source>
</evidence>
<proteinExistence type="predicted"/>
<evidence type="ECO:0000256" key="7">
    <source>
        <dbReference type="ARBA" id="ARBA00045437"/>
    </source>
</evidence>
<dbReference type="FunFam" id="2.130.10.10:FF:003612">
    <property type="entry name" value="U3 small nucleolar RNA-associated protein 15 homolog-like Protein"/>
    <property type="match status" value="1"/>
</dbReference>
<sequence length="525" mass="58856">MGSFKKLNSKIYEKTTSVITPDSIYWKQLGTPVLVKEFGTVDYINFSPVEPYFFAVTCSVRVQVYNPITKLVAKNLSRFRENAYGAVFRSDGRLLCAGSEETHVKLFDVSTKNLLRLFKGHSAPVHRTYFVESRPQIVSFSDDKSFKIWDIPTEKNILSYSDHSDYIRAGATNSIIPDLVLSGSYDHFVNMYDTRTNQKVLSVNHGSPVECVLFLPSANVFLSAGGTEIKVWDVTAGGRLLKSISQHHKTITSLKLACDNKRLLSGSLDRHVKVYDISNFKVLHSLNYQNAILSMDISQNNDILAVGLIDGVVAVSRREETVKVKKDDKKTISWKHPSKSFQPTVDSVTPCLNHEKETKHDKCLRKFEFSKALDSVLLPYVANKTPQVTVSLIHELIKRRALQKAFTGREQKSVAQILRFFIRNITEPRFAKVLIDAANIFVDTFEDSPLIMDPEIAKLLLSLTQLLKEETAIANDLSQLQGAMCMILAGAAQQKTAAVGANLRPVHHNLIPSIDAQKDLIININ</sequence>
<comment type="function">
    <text evidence="7">Ribosome biogenesis factor. Involved in nucleolar processing of pre-18S ribosomal RNA. Required for optimal pre-ribosomal RNA transcription by RNA polymerase I. Part of the small subunit (SSU) processome, first precursor of the small eukaryotic ribosomal subunit. During the assembly of the SSU processome in the nucleolus, many ribosome biogenesis factors, an RNA chaperone and ribosomal proteins associate with the nascent pre-rRNA and work in concert to generate RNA folding, modifications, rearrangements and cleavage as well as targeted degradation of pre-ribosomal RNA by the RNA exosome.</text>
</comment>
<dbReference type="CDD" id="cd00200">
    <property type="entry name" value="WD40"/>
    <property type="match status" value="1"/>
</dbReference>
<name>A0AA38J3A6_9CUCU</name>
<gene>
    <name evidence="10" type="ORF">Zmor_001739</name>
</gene>
<evidence type="ECO:0000256" key="2">
    <source>
        <dbReference type="ARBA" id="ARBA00018260"/>
    </source>
</evidence>
<dbReference type="Pfam" id="PF09384">
    <property type="entry name" value="UTP15_C"/>
    <property type="match status" value="1"/>
</dbReference>
<dbReference type="Pfam" id="PF00400">
    <property type="entry name" value="WD40"/>
    <property type="match status" value="3"/>
</dbReference>
<organism evidence="10 11">
    <name type="scientific">Zophobas morio</name>
    <dbReference type="NCBI Taxonomy" id="2755281"/>
    <lineage>
        <taxon>Eukaryota</taxon>
        <taxon>Metazoa</taxon>
        <taxon>Ecdysozoa</taxon>
        <taxon>Arthropoda</taxon>
        <taxon>Hexapoda</taxon>
        <taxon>Insecta</taxon>
        <taxon>Pterygota</taxon>
        <taxon>Neoptera</taxon>
        <taxon>Endopterygota</taxon>
        <taxon>Coleoptera</taxon>
        <taxon>Polyphaga</taxon>
        <taxon>Cucujiformia</taxon>
        <taxon>Tenebrionidae</taxon>
        <taxon>Zophobas</taxon>
    </lineage>
</organism>
<keyword evidence="11" id="KW-1185">Reference proteome</keyword>
<keyword evidence="3" id="KW-0698">rRNA processing</keyword>
<dbReference type="Gene3D" id="2.130.10.10">
    <property type="entry name" value="YVTN repeat-like/Quinoprotein amine dehydrogenase"/>
    <property type="match status" value="2"/>
</dbReference>
<dbReference type="GO" id="GO:0006364">
    <property type="term" value="P:rRNA processing"/>
    <property type="evidence" value="ECO:0007669"/>
    <property type="project" value="UniProtKB-KW"/>
</dbReference>
<dbReference type="PANTHER" id="PTHR19924">
    <property type="entry name" value="UTP15 U3 SMALL NUCLEOLAR RNA-ASSOCIATED PROTEIN 15 FAMILY MEMBER"/>
    <property type="match status" value="1"/>
</dbReference>
<dbReference type="GO" id="GO:0005730">
    <property type="term" value="C:nucleolus"/>
    <property type="evidence" value="ECO:0007669"/>
    <property type="project" value="UniProtKB-SubCell"/>
</dbReference>
<evidence type="ECO:0000256" key="5">
    <source>
        <dbReference type="ARBA" id="ARBA00022737"/>
    </source>
</evidence>
<evidence type="ECO:0000259" key="9">
    <source>
        <dbReference type="Pfam" id="PF09384"/>
    </source>
</evidence>
<dbReference type="InterPro" id="IPR018983">
    <property type="entry name" value="U3_snoRNA-assocProt_15_C"/>
</dbReference>
<dbReference type="PANTHER" id="PTHR19924:SF26">
    <property type="entry name" value="U3 SMALL NUCLEOLAR RNA-ASSOCIATED PROTEIN 15 HOMOLOG"/>
    <property type="match status" value="1"/>
</dbReference>
<reference evidence="10" key="1">
    <citation type="journal article" date="2023" name="G3 (Bethesda)">
        <title>Whole genome assemblies of Zophobas morio and Tenebrio molitor.</title>
        <authorList>
            <person name="Kaur S."/>
            <person name="Stinson S.A."/>
            <person name="diCenzo G.C."/>
        </authorList>
    </citation>
    <scope>NUCLEOTIDE SEQUENCE</scope>
    <source>
        <strain evidence="10">QUZm001</strain>
    </source>
</reference>
<comment type="caution">
    <text evidence="10">The sequence shown here is derived from an EMBL/GenBank/DDBJ whole genome shotgun (WGS) entry which is preliminary data.</text>
</comment>
<accession>A0AA38J3A6</accession>
<evidence type="ECO:0000256" key="6">
    <source>
        <dbReference type="ARBA" id="ARBA00023242"/>
    </source>
</evidence>
<dbReference type="InterPro" id="IPR036322">
    <property type="entry name" value="WD40_repeat_dom_sf"/>
</dbReference>
<comment type="subcellular location">
    <subcellularLocation>
        <location evidence="1">Nucleus</location>
        <location evidence="1">Nucleolus</location>
    </subcellularLocation>
</comment>
<evidence type="ECO:0000313" key="10">
    <source>
        <dbReference type="EMBL" id="KAJ3666286.1"/>
    </source>
</evidence>
<feature type="repeat" description="WD" evidence="8">
    <location>
        <begin position="118"/>
        <end position="159"/>
    </location>
</feature>
<keyword evidence="6" id="KW-0539">Nucleus</keyword>
<dbReference type="InterPro" id="IPR015943">
    <property type="entry name" value="WD40/YVTN_repeat-like_dom_sf"/>
</dbReference>
<feature type="domain" description="U3 small nucleolar RNA-associated protein 15 C-terminal" evidence="9">
    <location>
        <begin position="353"/>
        <end position="487"/>
    </location>
</feature>
<dbReference type="EMBL" id="JALNTZ010000001">
    <property type="protein sequence ID" value="KAJ3666286.1"/>
    <property type="molecule type" value="Genomic_DNA"/>
</dbReference>
<dbReference type="Proteomes" id="UP001168821">
    <property type="component" value="Unassembled WGS sequence"/>
</dbReference>
<dbReference type="InterPro" id="IPR001680">
    <property type="entry name" value="WD40_rpt"/>
</dbReference>
<feature type="repeat" description="WD" evidence="8">
    <location>
        <begin position="244"/>
        <end position="285"/>
    </location>
</feature>
<evidence type="ECO:0000256" key="3">
    <source>
        <dbReference type="ARBA" id="ARBA00022552"/>
    </source>
</evidence>
<dbReference type="SUPFAM" id="SSF50978">
    <property type="entry name" value="WD40 repeat-like"/>
    <property type="match status" value="1"/>
</dbReference>
<evidence type="ECO:0000313" key="11">
    <source>
        <dbReference type="Proteomes" id="UP001168821"/>
    </source>
</evidence>
<evidence type="ECO:0000256" key="4">
    <source>
        <dbReference type="ARBA" id="ARBA00022574"/>
    </source>
</evidence>
<dbReference type="PROSITE" id="PS50294">
    <property type="entry name" value="WD_REPEATS_REGION"/>
    <property type="match status" value="2"/>
</dbReference>
<dbReference type="GO" id="GO:0045943">
    <property type="term" value="P:positive regulation of transcription by RNA polymerase I"/>
    <property type="evidence" value="ECO:0007669"/>
    <property type="project" value="TreeGrafter"/>
</dbReference>
<keyword evidence="5" id="KW-0677">Repeat</keyword>
<evidence type="ECO:0000256" key="8">
    <source>
        <dbReference type="PROSITE-ProRule" id="PRU00221"/>
    </source>
</evidence>
<dbReference type="PROSITE" id="PS50082">
    <property type="entry name" value="WD_REPEATS_2"/>
    <property type="match status" value="2"/>
</dbReference>
<protein>
    <recommendedName>
        <fullName evidence="2">U3 small nucleolar RNA-associated protein 15 homolog</fullName>
    </recommendedName>
</protein>
<dbReference type="SMART" id="SM00320">
    <property type="entry name" value="WD40"/>
    <property type="match status" value="6"/>
</dbReference>